<dbReference type="EMBL" id="RHQL01000010">
    <property type="protein sequence ID" value="RRV08924.1"/>
    <property type="molecule type" value="Genomic_DNA"/>
</dbReference>
<evidence type="ECO:0000313" key="2">
    <source>
        <dbReference type="Proteomes" id="UP000276506"/>
    </source>
</evidence>
<accession>A0A427DYS4</accession>
<sequence>MVATTETQAAPPTREIIAWHVVFENGAEELHLAKDITGVPAFGRWVTALTAGGPMIDQDPDEDAGS</sequence>
<reference evidence="1 2" key="1">
    <citation type="submission" date="2018-10" db="EMBL/GenBank/DDBJ databases">
        <title>Transmission dynamics of multidrug resistant bacteria on intensive care unit surfaces.</title>
        <authorList>
            <person name="D'Souza A.W."/>
            <person name="Potter R.F."/>
            <person name="Wallace M."/>
            <person name="Shupe A."/>
            <person name="Patel S."/>
            <person name="Sun S."/>
            <person name="Gul D."/>
            <person name="Kwon J.H."/>
            <person name="Andleeb S."/>
            <person name="Burnham C.-A.D."/>
            <person name="Dantas G."/>
        </authorList>
    </citation>
    <scope>NUCLEOTIDE SEQUENCE [LARGE SCALE GENOMIC DNA]</scope>
    <source>
        <strain evidence="1 2">PX_177</strain>
    </source>
</reference>
<protein>
    <submittedName>
        <fullName evidence="1">Uncharacterized protein</fullName>
    </submittedName>
</protein>
<gene>
    <name evidence="1" type="ORF">EGJ28_16185</name>
</gene>
<organism evidence="1 2">
    <name type="scientific">Stutzerimonas xanthomarina</name>
    <dbReference type="NCBI Taxonomy" id="271420"/>
    <lineage>
        <taxon>Bacteria</taxon>
        <taxon>Pseudomonadati</taxon>
        <taxon>Pseudomonadota</taxon>
        <taxon>Gammaproteobacteria</taxon>
        <taxon>Pseudomonadales</taxon>
        <taxon>Pseudomonadaceae</taxon>
        <taxon>Stutzerimonas</taxon>
    </lineage>
</organism>
<dbReference type="Proteomes" id="UP000276506">
    <property type="component" value="Unassembled WGS sequence"/>
</dbReference>
<comment type="caution">
    <text evidence="1">The sequence shown here is derived from an EMBL/GenBank/DDBJ whole genome shotgun (WGS) entry which is preliminary data.</text>
</comment>
<proteinExistence type="predicted"/>
<evidence type="ECO:0000313" key="1">
    <source>
        <dbReference type="EMBL" id="RRV08924.1"/>
    </source>
</evidence>
<name>A0A427DYS4_9GAMM</name>
<dbReference type="AlphaFoldDB" id="A0A427DYS4"/>